<feature type="chain" id="PRO_5045800579" evidence="2">
    <location>
        <begin position="27"/>
        <end position="286"/>
    </location>
</feature>
<dbReference type="Gene3D" id="3.40.50.1980">
    <property type="entry name" value="Nitrogenase molybdenum iron protein domain"/>
    <property type="match status" value="2"/>
</dbReference>
<dbReference type="InterPro" id="IPR050902">
    <property type="entry name" value="ABC_Transporter_SBP"/>
</dbReference>
<dbReference type="PANTHER" id="PTHR30535:SF34">
    <property type="entry name" value="MOLYBDATE-BINDING PROTEIN MOLA"/>
    <property type="match status" value="1"/>
</dbReference>
<evidence type="ECO:0000313" key="4">
    <source>
        <dbReference type="EMBL" id="MDC2890109.1"/>
    </source>
</evidence>
<dbReference type="EMBL" id="JAQOMS010000002">
    <property type="protein sequence ID" value="MDC2890109.1"/>
    <property type="molecule type" value="Genomic_DNA"/>
</dbReference>
<feature type="signal peptide" evidence="2">
    <location>
        <begin position="1"/>
        <end position="26"/>
    </location>
</feature>
<proteinExistence type="predicted"/>
<feature type="domain" description="Fe/B12 periplasmic-binding" evidence="3">
    <location>
        <begin position="37"/>
        <end position="286"/>
    </location>
</feature>
<evidence type="ECO:0000259" key="3">
    <source>
        <dbReference type="PROSITE" id="PS50983"/>
    </source>
</evidence>
<evidence type="ECO:0000256" key="1">
    <source>
        <dbReference type="ARBA" id="ARBA00022729"/>
    </source>
</evidence>
<reference evidence="4 5" key="1">
    <citation type="submission" date="2023-01" db="EMBL/GenBank/DDBJ databases">
        <title>Psychrosphaera sp. nov., isolated from marine algae.</title>
        <authorList>
            <person name="Bayburt H."/>
            <person name="Choi B.J."/>
            <person name="Kim J.M."/>
            <person name="Choi D.G."/>
            <person name="Jeon C.O."/>
        </authorList>
    </citation>
    <scope>NUCLEOTIDE SEQUENCE [LARGE SCALE GENOMIC DNA]</scope>
    <source>
        <strain evidence="4 5">G1-22</strain>
    </source>
</reference>
<dbReference type="PROSITE" id="PS50983">
    <property type="entry name" value="FE_B12_PBP"/>
    <property type="match status" value="1"/>
</dbReference>
<dbReference type="Pfam" id="PF01497">
    <property type="entry name" value="Peripla_BP_2"/>
    <property type="match status" value="1"/>
</dbReference>
<keyword evidence="1 2" id="KW-0732">Signal</keyword>
<dbReference type="Proteomes" id="UP001528411">
    <property type="component" value="Unassembled WGS sequence"/>
</dbReference>
<dbReference type="InterPro" id="IPR002491">
    <property type="entry name" value="ABC_transptr_periplasmic_BD"/>
</dbReference>
<sequence>MKNLITASILTCLISFGLTVSSSGMAASKANIKPATRIIALAPHIVESLFDIGAGDKIVATVDYADYPVEALDIPRVGGYYGIQMEKILALKPDLIIVWKGGNQDADIAQLEKLGLPVIYSEPTSLSGVTAELRMFGELTGLSHNAEVLADQFEDDLEIIQRRYGNRHPVDVFYQLWSEPMMTVNKNTWINQLIETCGGVNVFANNPTEYPQISIENVIVAQPSIIIMPQEKSDKPQPKIDWQKWTVVPAVKNNQFMEVDADLIHRFSRRMLIGLGDMCKKIDGFR</sequence>
<dbReference type="PANTHER" id="PTHR30535">
    <property type="entry name" value="VITAMIN B12-BINDING PROTEIN"/>
    <property type="match status" value="1"/>
</dbReference>
<organism evidence="4 5">
    <name type="scientific">Psychrosphaera algicola</name>
    <dbReference type="NCBI Taxonomy" id="3023714"/>
    <lineage>
        <taxon>Bacteria</taxon>
        <taxon>Pseudomonadati</taxon>
        <taxon>Pseudomonadota</taxon>
        <taxon>Gammaproteobacteria</taxon>
        <taxon>Alteromonadales</taxon>
        <taxon>Pseudoalteromonadaceae</taxon>
        <taxon>Psychrosphaera</taxon>
    </lineage>
</organism>
<gene>
    <name evidence="4" type="ORF">PN838_16745</name>
</gene>
<dbReference type="SUPFAM" id="SSF53807">
    <property type="entry name" value="Helical backbone' metal receptor"/>
    <property type="match status" value="1"/>
</dbReference>
<name>A0ABT5FG75_9GAMM</name>
<evidence type="ECO:0000256" key="2">
    <source>
        <dbReference type="SAM" id="SignalP"/>
    </source>
</evidence>
<dbReference type="CDD" id="cd01144">
    <property type="entry name" value="BtuF"/>
    <property type="match status" value="1"/>
</dbReference>
<accession>A0ABT5FG75</accession>
<evidence type="ECO:0000313" key="5">
    <source>
        <dbReference type="Proteomes" id="UP001528411"/>
    </source>
</evidence>
<protein>
    <submittedName>
        <fullName evidence="4">Cobalamin-binding protein</fullName>
    </submittedName>
</protein>
<dbReference type="InterPro" id="IPR054828">
    <property type="entry name" value="Vit_B12_bind_prot"/>
</dbReference>
<keyword evidence="5" id="KW-1185">Reference proteome</keyword>
<comment type="caution">
    <text evidence="4">The sequence shown here is derived from an EMBL/GenBank/DDBJ whole genome shotgun (WGS) entry which is preliminary data.</text>
</comment>
<dbReference type="NCBIfam" id="NF038402">
    <property type="entry name" value="TroA_like"/>
    <property type="match status" value="1"/>
</dbReference>